<gene>
    <name evidence="10" type="ORF">BDZ90DRAFT_260034</name>
</gene>
<dbReference type="GeneID" id="37030042"/>
<evidence type="ECO:0000256" key="5">
    <source>
        <dbReference type="ARBA" id="ARBA00022664"/>
    </source>
</evidence>
<comment type="similarity">
    <text evidence="3">Belongs to the SNUT3 family.</text>
</comment>
<feature type="compositionally biased region" description="Basic and acidic residues" evidence="8">
    <location>
        <begin position="124"/>
        <end position="144"/>
    </location>
</feature>
<dbReference type="STRING" id="1569628.A0A316USE8"/>
<dbReference type="Pfam" id="PF08648">
    <property type="entry name" value="SNRNP27"/>
    <property type="match status" value="1"/>
</dbReference>
<evidence type="ECO:0000256" key="8">
    <source>
        <dbReference type="SAM" id="MobiDB-lite"/>
    </source>
</evidence>
<evidence type="ECO:0000313" key="11">
    <source>
        <dbReference type="Proteomes" id="UP000245884"/>
    </source>
</evidence>
<evidence type="ECO:0000256" key="4">
    <source>
        <dbReference type="ARBA" id="ARBA00011825"/>
    </source>
</evidence>
<dbReference type="OrthoDB" id="21368at2759"/>
<reference evidence="10 11" key="1">
    <citation type="journal article" date="2018" name="Mol. Biol. Evol.">
        <title>Broad Genomic Sampling Reveals a Smut Pathogenic Ancestry of the Fungal Clade Ustilaginomycotina.</title>
        <authorList>
            <person name="Kijpornyongpan T."/>
            <person name="Mondo S.J."/>
            <person name="Barry K."/>
            <person name="Sandor L."/>
            <person name="Lee J."/>
            <person name="Lipzen A."/>
            <person name="Pangilinan J."/>
            <person name="LaButti K."/>
            <person name="Hainaut M."/>
            <person name="Henrissat B."/>
            <person name="Grigoriev I.V."/>
            <person name="Spatafora J.W."/>
            <person name="Aime M.C."/>
        </authorList>
    </citation>
    <scope>NUCLEOTIDE SEQUENCE [LARGE SCALE GENOMIC DNA]</scope>
    <source>
        <strain evidence="10 11">MCA 5214</strain>
    </source>
</reference>
<dbReference type="PANTHER" id="PTHR31077">
    <property type="entry name" value="U4/U6.U5 SMALL NUCLEAR RIBONUCLEOPROTEIN 27 KDA PROTEIN"/>
    <property type="match status" value="1"/>
</dbReference>
<keyword evidence="5" id="KW-0507">mRNA processing</keyword>
<organism evidence="10 11">
    <name type="scientific">Jaminaea rosea</name>
    <dbReference type="NCBI Taxonomy" id="1569628"/>
    <lineage>
        <taxon>Eukaryota</taxon>
        <taxon>Fungi</taxon>
        <taxon>Dikarya</taxon>
        <taxon>Basidiomycota</taxon>
        <taxon>Ustilaginomycotina</taxon>
        <taxon>Exobasidiomycetes</taxon>
        <taxon>Microstromatales</taxon>
        <taxon>Microstromatales incertae sedis</taxon>
        <taxon>Jaminaea</taxon>
    </lineage>
</organism>
<evidence type="ECO:0000256" key="3">
    <source>
        <dbReference type="ARBA" id="ARBA00008218"/>
    </source>
</evidence>
<keyword evidence="11" id="KW-1185">Reference proteome</keyword>
<feature type="compositionally biased region" description="Basic and acidic residues" evidence="8">
    <location>
        <begin position="101"/>
        <end position="114"/>
    </location>
</feature>
<keyword evidence="6" id="KW-0508">mRNA splicing</keyword>
<sequence length="281" mass="31138">MSYRERPDPPRRGDDREQGGRDASRYRPEPPRRPYDDRADGYPRQPPQPYGAGRSDRPPPPMRPDYRDEGTYSRGPAASSSSYQGRSVPPQREQGRAIPPPREDRRERDWDYERSSGAAGSGRNWRDEPRDRYAERDRERDGGRGRGRSSRSRSPAPRGRDRRRETSPPSRTSGSSSKGDHLAATNGISAKYNGTAVAAEPMATGAAPEADAADEEEDAAPIDEAEAAMMASMGFGGFGTTKGTHVKGNSQGGANVKKERTWRQYMNRKGGFNRQLDAVKK</sequence>
<comment type="function">
    <text evidence="1">May play a role in mRNA splicing.</text>
</comment>
<dbReference type="GO" id="GO:0006397">
    <property type="term" value="P:mRNA processing"/>
    <property type="evidence" value="ECO:0007669"/>
    <property type="project" value="UniProtKB-KW"/>
</dbReference>
<name>A0A316USE8_9BASI</name>
<accession>A0A316USE8</accession>
<dbReference type="EMBL" id="KZ819666">
    <property type="protein sequence ID" value="PWN28216.1"/>
    <property type="molecule type" value="Genomic_DNA"/>
</dbReference>
<protein>
    <submittedName>
        <fullName evidence="10">DUF1777-domain-containing protein</fullName>
    </submittedName>
</protein>
<keyword evidence="7" id="KW-0539">Nucleus</keyword>
<feature type="compositionally biased region" description="Acidic residues" evidence="8">
    <location>
        <begin position="211"/>
        <end position="220"/>
    </location>
</feature>
<dbReference type="Proteomes" id="UP000245884">
    <property type="component" value="Unassembled WGS sequence"/>
</dbReference>
<comment type="subcellular location">
    <subcellularLocation>
        <location evidence="2">Nucleus</location>
    </subcellularLocation>
</comment>
<feature type="region of interest" description="Disordered" evidence="8">
    <location>
        <begin position="1"/>
        <end position="187"/>
    </location>
</feature>
<proteinExistence type="inferred from homology"/>
<evidence type="ECO:0000256" key="1">
    <source>
        <dbReference type="ARBA" id="ARBA00003632"/>
    </source>
</evidence>
<feature type="compositionally biased region" description="Low complexity" evidence="8">
    <location>
        <begin position="167"/>
        <end position="177"/>
    </location>
</feature>
<feature type="domain" description="U4/U6.U5 small nuclear ribonucleoprotein 27kDa protein" evidence="9">
    <location>
        <begin position="225"/>
        <end position="278"/>
    </location>
</feature>
<evidence type="ECO:0000256" key="6">
    <source>
        <dbReference type="ARBA" id="ARBA00023187"/>
    </source>
</evidence>
<dbReference type="RefSeq" id="XP_025362828.1">
    <property type="nucleotide sequence ID" value="XM_025508219.1"/>
</dbReference>
<dbReference type="AlphaFoldDB" id="A0A316USE8"/>
<evidence type="ECO:0000259" key="9">
    <source>
        <dbReference type="Pfam" id="PF08648"/>
    </source>
</evidence>
<feature type="region of interest" description="Disordered" evidence="8">
    <location>
        <begin position="200"/>
        <end position="220"/>
    </location>
</feature>
<evidence type="ECO:0000256" key="7">
    <source>
        <dbReference type="ARBA" id="ARBA00023242"/>
    </source>
</evidence>
<dbReference type="InterPro" id="IPR013957">
    <property type="entry name" value="SNRNP27"/>
</dbReference>
<comment type="subunit">
    <text evidence="4">Part of a tri-snRNP complex.</text>
</comment>
<evidence type="ECO:0000256" key="2">
    <source>
        <dbReference type="ARBA" id="ARBA00004123"/>
    </source>
</evidence>
<evidence type="ECO:0000313" key="10">
    <source>
        <dbReference type="EMBL" id="PWN28216.1"/>
    </source>
</evidence>
<dbReference type="PANTHER" id="PTHR31077:SF1">
    <property type="entry name" value="U4_U6.U5 SMALL NUCLEAR RIBONUCLEOPROTEIN 27 KDA PROTEIN"/>
    <property type="match status" value="1"/>
</dbReference>
<dbReference type="GO" id="GO:0071011">
    <property type="term" value="C:precatalytic spliceosome"/>
    <property type="evidence" value="ECO:0007669"/>
    <property type="project" value="TreeGrafter"/>
</dbReference>
<dbReference type="GO" id="GO:0008380">
    <property type="term" value="P:RNA splicing"/>
    <property type="evidence" value="ECO:0007669"/>
    <property type="project" value="UniProtKB-KW"/>
</dbReference>
<feature type="compositionally biased region" description="Basic and acidic residues" evidence="8">
    <location>
        <begin position="1"/>
        <end position="41"/>
    </location>
</feature>